<dbReference type="InterPro" id="IPR036868">
    <property type="entry name" value="TusA-like_sf"/>
</dbReference>
<dbReference type="Proteomes" id="UP000739538">
    <property type="component" value="Unassembled WGS sequence"/>
</dbReference>
<dbReference type="AlphaFoldDB" id="A0A956NK77"/>
<dbReference type="SUPFAM" id="SSF82784">
    <property type="entry name" value="OsmC-like"/>
    <property type="match status" value="1"/>
</dbReference>
<reference evidence="1" key="1">
    <citation type="submission" date="2020-04" db="EMBL/GenBank/DDBJ databases">
        <authorList>
            <person name="Zhang T."/>
        </authorList>
    </citation>
    <scope>NUCLEOTIDE SEQUENCE</scope>
    <source>
        <strain evidence="1">HKST-UBA02</strain>
    </source>
</reference>
<dbReference type="InterPro" id="IPR015946">
    <property type="entry name" value="KH_dom-like_a/b"/>
</dbReference>
<protein>
    <submittedName>
        <fullName evidence="1">OsmC family protein</fullName>
    </submittedName>
</protein>
<evidence type="ECO:0000313" key="1">
    <source>
        <dbReference type="EMBL" id="MCA9759318.1"/>
    </source>
</evidence>
<dbReference type="Pfam" id="PF02566">
    <property type="entry name" value="OsmC"/>
    <property type="match status" value="1"/>
</dbReference>
<reference evidence="1" key="2">
    <citation type="journal article" date="2021" name="Microbiome">
        <title>Successional dynamics and alternative stable states in a saline activated sludge microbial community over 9 years.</title>
        <authorList>
            <person name="Wang Y."/>
            <person name="Ye J."/>
            <person name="Ju F."/>
            <person name="Liu L."/>
            <person name="Boyd J.A."/>
            <person name="Deng Y."/>
            <person name="Parks D.H."/>
            <person name="Jiang X."/>
            <person name="Yin X."/>
            <person name="Woodcroft B.J."/>
            <person name="Tyson G.W."/>
            <person name="Hugenholtz P."/>
            <person name="Polz M.F."/>
            <person name="Zhang T."/>
        </authorList>
    </citation>
    <scope>NUCLEOTIDE SEQUENCE</scope>
    <source>
        <strain evidence="1">HKST-UBA02</strain>
    </source>
</reference>
<comment type="caution">
    <text evidence="1">The sequence shown here is derived from an EMBL/GenBank/DDBJ whole genome shotgun (WGS) entry which is preliminary data.</text>
</comment>
<dbReference type="InterPro" id="IPR003718">
    <property type="entry name" value="OsmC/Ohr_fam"/>
</dbReference>
<dbReference type="Gene3D" id="3.30.110.40">
    <property type="entry name" value="TusA-like domain"/>
    <property type="match status" value="1"/>
</dbReference>
<dbReference type="InterPro" id="IPR036102">
    <property type="entry name" value="OsmC/Ohrsf"/>
</dbReference>
<evidence type="ECO:0000313" key="2">
    <source>
        <dbReference type="Proteomes" id="UP000739538"/>
    </source>
</evidence>
<dbReference type="EMBL" id="JAGQHS010000311">
    <property type="protein sequence ID" value="MCA9759318.1"/>
    <property type="molecule type" value="Genomic_DNA"/>
</dbReference>
<accession>A0A956NK77</accession>
<gene>
    <name evidence="1" type="ORF">KDA27_26230</name>
</gene>
<name>A0A956NK77_UNCEI</name>
<sequence length="255" mass="27296">MGDSNDLENVDVARVFDGGDLDCGSGLVLLIRENMLEVPEGCVLEMRSREPTVADDLPPWCRMVGHDFLGSLPLESSGRGDGTVRYFVRRGSGAAAAAEAKALEADKEKAQTYEWRLRVRSTGHLESTAYCRNFSFQAGQPASFEEKDAHPSAVELLLGSLGTALTTGFASEVARAGVEVDDIEMTVRGRLGNPLAHLGLGEGDPGLVAVDVKCFASTMADESAVREAWQRAVERSPVAVTLSRATELTLKLAIV</sequence>
<proteinExistence type="predicted"/>
<dbReference type="Gene3D" id="3.30.300.20">
    <property type="match status" value="1"/>
</dbReference>
<organism evidence="1 2">
    <name type="scientific">Eiseniibacteriota bacterium</name>
    <dbReference type="NCBI Taxonomy" id="2212470"/>
    <lineage>
        <taxon>Bacteria</taxon>
        <taxon>Candidatus Eiseniibacteriota</taxon>
    </lineage>
</organism>
<dbReference type="SUPFAM" id="SSF64307">
    <property type="entry name" value="SirA-like"/>
    <property type="match status" value="1"/>
</dbReference>